<feature type="chain" id="PRO_5011729733" evidence="1">
    <location>
        <begin position="17"/>
        <end position="37"/>
    </location>
</feature>
<feature type="signal peptide" evidence="1">
    <location>
        <begin position="1"/>
        <end position="16"/>
    </location>
</feature>
<proteinExistence type="predicted"/>
<dbReference type="EMBL" id="FMZW01000057">
    <property type="protein sequence ID" value="SDF46530.1"/>
    <property type="molecule type" value="Genomic_DNA"/>
</dbReference>
<reference evidence="2 3" key="1">
    <citation type="submission" date="2016-10" db="EMBL/GenBank/DDBJ databases">
        <authorList>
            <person name="de Groot N.N."/>
        </authorList>
    </citation>
    <scope>NUCLEOTIDE SEQUENCE [LARGE SCALE GENOMIC DNA]</scope>
    <source>
        <strain evidence="2 3">R5</strain>
    </source>
</reference>
<dbReference type="AlphaFoldDB" id="A0A1G7LBW0"/>
<sequence length="37" mass="3753">MFVAIRVMILIASAYAGSAVAEMQFAPLPSLAASSAP</sequence>
<name>A0A1G7LBW0_9BRAD</name>
<gene>
    <name evidence="2" type="ORF">SAMN05216337_10578</name>
</gene>
<organism evidence="2 3">
    <name type="scientific">Bradyrhizobium brasilense</name>
    <dbReference type="NCBI Taxonomy" id="1419277"/>
    <lineage>
        <taxon>Bacteria</taxon>
        <taxon>Pseudomonadati</taxon>
        <taxon>Pseudomonadota</taxon>
        <taxon>Alphaproteobacteria</taxon>
        <taxon>Hyphomicrobiales</taxon>
        <taxon>Nitrobacteraceae</taxon>
        <taxon>Bradyrhizobium</taxon>
    </lineage>
</organism>
<dbReference type="Proteomes" id="UP000199245">
    <property type="component" value="Unassembled WGS sequence"/>
</dbReference>
<accession>A0A1G7LBW0</accession>
<keyword evidence="1" id="KW-0732">Signal</keyword>
<evidence type="ECO:0000313" key="3">
    <source>
        <dbReference type="Proteomes" id="UP000199245"/>
    </source>
</evidence>
<evidence type="ECO:0000313" key="2">
    <source>
        <dbReference type="EMBL" id="SDF46530.1"/>
    </source>
</evidence>
<protein>
    <submittedName>
        <fullName evidence="2">Uncharacterized protein</fullName>
    </submittedName>
</protein>
<evidence type="ECO:0000256" key="1">
    <source>
        <dbReference type="SAM" id="SignalP"/>
    </source>
</evidence>